<evidence type="ECO:0000256" key="1">
    <source>
        <dbReference type="SAM" id="Phobius"/>
    </source>
</evidence>
<dbReference type="EMBL" id="UYWX01000282">
    <property type="protein sequence ID" value="VDM17884.1"/>
    <property type="molecule type" value="Genomic_DNA"/>
</dbReference>
<keyword evidence="1" id="KW-0472">Membrane</keyword>
<dbReference type="OrthoDB" id="190434at2759"/>
<dbReference type="AlphaFoldDB" id="A0A3P7EMR3"/>
<keyword evidence="1" id="KW-1133">Transmembrane helix</keyword>
<sequence length="203" mass="23585">MLTLLIILCLISLVWCFNLLRLSPRDLCQPVHYSLAAMMLILLYLIYLFECLNCRTRLELARATKVRFTSDLKSSRHSDGAAVLETEAHDRVITSVKQHFINESTTFKFHLTFVKELIFADEVTRRQYEEHKSRFMKLQQSNDDFVEIKEGSLSQPLVNVFACTYAAFLWAPVNCKQGFKIICMSAPKNNSKTDPYHLILLKW</sequence>
<proteinExistence type="predicted"/>
<evidence type="ECO:0000256" key="2">
    <source>
        <dbReference type="SAM" id="SignalP"/>
    </source>
</evidence>
<dbReference type="Proteomes" id="UP000274429">
    <property type="component" value="Unassembled WGS sequence"/>
</dbReference>
<reference evidence="3 4" key="1">
    <citation type="submission" date="2018-11" db="EMBL/GenBank/DDBJ databases">
        <authorList>
            <consortium name="Pathogen Informatics"/>
        </authorList>
    </citation>
    <scope>NUCLEOTIDE SEQUENCE [LARGE SCALE GENOMIC DNA]</scope>
</reference>
<evidence type="ECO:0000313" key="4">
    <source>
        <dbReference type="Proteomes" id="UP000274429"/>
    </source>
</evidence>
<feature type="chain" id="PRO_5018187895" evidence="2">
    <location>
        <begin position="17"/>
        <end position="203"/>
    </location>
</feature>
<keyword evidence="4" id="KW-1185">Reference proteome</keyword>
<accession>A0A3P7EMR3</accession>
<feature type="transmembrane region" description="Helical" evidence="1">
    <location>
        <begin position="32"/>
        <end position="52"/>
    </location>
</feature>
<keyword evidence="1" id="KW-0812">Transmembrane</keyword>
<feature type="signal peptide" evidence="2">
    <location>
        <begin position="1"/>
        <end position="16"/>
    </location>
</feature>
<organism evidence="3 4">
    <name type="scientific">Hydatigena taeniaeformis</name>
    <name type="common">Feline tapeworm</name>
    <name type="synonym">Taenia taeniaeformis</name>
    <dbReference type="NCBI Taxonomy" id="6205"/>
    <lineage>
        <taxon>Eukaryota</taxon>
        <taxon>Metazoa</taxon>
        <taxon>Spiralia</taxon>
        <taxon>Lophotrochozoa</taxon>
        <taxon>Platyhelminthes</taxon>
        <taxon>Cestoda</taxon>
        <taxon>Eucestoda</taxon>
        <taxon>Cyclophyllidea</taxon>
        <taxon>Taeniidae</taxon>
        <taxon>Hydatigera</taxon>
    </lineage>
</organism>
<name>A0A3P7EMR3_HYDTA</name>
<evidence type="ECO:0000313" key="3">
    <source>
        <dbReference type="EMBL" id="VDM17884.1"/>
    </source>
</evidence>
<protein>
    <submittedName>
        <fullName evidence="3">Uncharacterized protein</fullName>
    </submittedName>
</protein>
<gene>
    <name evidence="3" type="ORF">TTAC_LOCUS1372</name>
</gene>
<keyword evidence="2" id="KW-0732">Signal</keyword>